<dbReference type="OrthoDB" id="5902829at2"/>
<proteinExistence type="predicted"/>
<dbReference type="Proteomes" id="UP000199025">
    <property type="component" value="Unassembled WGS sequence"/>
</dbReference>
<keyword evidence="2" id="KW-1185">Reference proteome</keyword>
<evidence type="ECO:0000313" key="2">
    <source>
        <dbReference type="Proteomes" id="UP000199025"/>
    </source>
</evidence>
<gene>
    <name evidence="1" type="ORF">SAMN05421835_104234</name>
</gene>
<dbReference type="InterPro" id="IPR029058">
    <property type="entry name" value="AB_hydrolase_fold"/>
</dbReference>
<evidence type="ECO:0000313" key="1">
    <source>
        <dbReference type="EMBL" id="SFJ30339.1"/>
    </source>
</evidence>
<sequence>MPAQETATQDRIEQTLRHMADGFARSIRSPILHTPAEYGLAYEDVTFPALDGVPLEGWFIPAPGADRVVIVNHPRWFSRAGLPSHLEPWRSIGAPAGNDFEVDFLPDYRILHDAGYHVLTYDLRNFGHSGAANGGVTSGGRFEARDVVGSLRYVRGRTELRALPVGLFSRCLGCNATLFAMSWYPEEFGDVRCLVGCQPLSVRFVLERGLERAGVPAGRIDDLEELIRRHTSFRLDDMSPLGAAGDVTVPAFLYQVRDDAMTRPEDVQSVYDAIPAEKDLYWIEGTTRRWDGYTYFQRDPGRVLGWLDRHLR</sequence>
<name>A0A1I3Q9Q0_9PSEU</name>
<dbReference type="AlphaFoldDB" id="A0A1I3Q9Q0"/>
<evidence type="ECO:0008006" key="3">
    <source>
        <dbReference type="Google" id="ProtNLM"/>
    </source>
</evidence>
<dbReference type="SUPFAM" id="SSF53474">
    <property type="entry name" value="alpha/beta-Hydrolases"/>
    <property type="match status" value="1"/>
</dbReference>
<protein>
    <recommendedName>
        <fullName evidence="3">Alpha/beta hydrolase family protein</fullName>
    </recommendedName>
</protein>
<dbReference type="RefSeq" id="WP_091505431.1">
    <property type="nucleotide sequence ID" value="NZ_FORP01000004.1"/>
</dbReference>
<organism evidence="1 2">
    <name type="scientific">Amycolatopsis sacchari</name>
    <dbReference type="NCBI Taxonomy" id="115433"/>
    <lineage>
        <taxon>Bacteria</taxon>
        <taxon>Bacillati</taxon>
        <taxon>Actinomycetota</taxon>
        <taxon>Actinomycetes</taxon>
        <taxon>Pseudonocardiales</taxon>
        <taxon>Pseudonocardiaceae</taxon>
        <taxon>Amycolatopsis</taxon>
    </lineage>
</organism>
<accession>A0A1I3Q9Q0</accession>
<dbReference type="STRING" id="115433.SAMN05421835_104234"/>
<reference evidence="1 2" key="1">
    <citation type="submission" date="2016-10" db="EMBL/GenBank/DDBJ databases">
        <authorList>
            <person name="de Groot N.N."/>
        </authorList>
    </citation>
    <scope>NUCLEOTIDE SEQUENCE [LARGE SCALE GENOMIC DNA]</scope>
    <source>
        <strain evidence="1 2">DSM 44468</strain>
    </source>
</reference>
<dbReference type="EMBL" id="FORP01000004">
    <property type="protein sequence ID" value="SFJ30339.1"/>
    <property type="molecule type" value="Genomic_DNA"/>
</dbReference>
<dbReference type="Gene3D" id="3.40.50.1820">
    <property type="entry name" value="alpha/beta hydrolase"/>
    <property type="match status" value="1"/>
</dbReference>